<evidence type="ECO:0000259" key="4">
    <source>
        <dbReference type="Pfam" id="PF02374"/>
    </source>
</evidence>
<evidence type="ECO:0000313" key="6">
    <source>
        <dbReference type="Proteomes" id="UP001597337"/>
    </source>
</evidence>
<reference evidence="6" key="1">
    <citation type="journal article" date="2019" name="Int. J. Syst. Evol. Microbiol.">
        <title>The Global Catalogue of Microorganisms (GCM) 10K type strain sequencing project: providing services to taxonomists for standard genome sequencing and annotation.</title>
        <authorList>
            <consortium name="The Broad Institute Genomics Platform"/>
            <consortium name="The Broad Institute Genome Sequencing Center for Infectious Disease"/>
            <person name="Wu L."/>
            <person name="Ma J."/>
        </authorList>
    </citation>
    <scope>NUCLEOTIDE SEQUENCE [LARGE SCALE GENOMIC DNA]</scope>
    <source>
        <strain evidence="6">KACC 12597</strain>
    </source>
</reference>
<proteinExistence type="inferred from homology"/>
<dbReference type="InterPro" id="IPR027417">
    <property type="entry name" value="P-loop_NTPase"/>
</dbReference>
<evidence type="ECO:0000256" key="2">
    <source>
        <dbReference type="ARBA" id="ARBA00052296"/>
    </source>
</evidence>
<keyword evidence="6" id="KW-1185">Reference proteome</keyword>
<dbReference type="InterPro" id="IPR025723">
    <property type="entry name" value="ArsA/GET3_ATPase-like"/>
</dbReference>
<evidence type="ECO:0000313" key="5">
    <source>
        <dbReference type="EMBL" id="MFD2110461.1"/>
    </source>
</evidence>
<dbReference type="Gene3D" id="3.40.50.300">
    <property type="entry name" value="P-loop containing nucleotide triphosphate hydrolases"/>
    <property type="match status" value="1"/>
</dbReference>
<sequence length="330" mass="36203">MLLRLAAERRLLFFGGKGGVGKTTTASAVALAEAERGRRVLLVSTDPAHNLGHLWQRRIGPDAVEIAPNLEAIELDPQGIADAHLEQVGRSLRRLMPANLSGEVDRQLALARQAPGLHEAALLERIADLVHHHFHHGDGEGLLIFDTAPSGHTARLLALPELMSTWTEGLLRSRHSANKLGDAFRRMNPDEVARRTIGSPDRDDQILSVLERRRLRFASLRDHLKEQANTAFVLVLMAERLPVLESIELRAQLADQGIPVGALVVNRRSPQDAGELLERRRGQEEACLKDLAAALPDLPIVETPLLATEPVGAEALHQLARHWGNRTAPA</sequence>
<dbReference type="Pfam" id="PF02374">
    <property type="entry name" value="ArsA_ATPase"/>
    <property type="match status" value="1"/>
</dbReference>
<comment type="catalytic activity">
    <reaction evidence="2">
        <text>arsenite(in) + ATP + H2O = arsenite(out) + ADP + phosphate + H(+)</text>
        <dbReference type="Rhea" id="RHEA:11348"/>
        <dbReference type="ChEBI" id="CHEBI:15377"/>
        <dbReference type="ChEBI" id="CHEBI:15378"/>
        <dbReference type="ChEBI" id="CHEBI:29242"/>
        <dbReference type="ChEBI" id="CHEBI:30616"/>
        <dbReference type="ChEBI" id="CHEBI:43474"/>
        <dbReference type="ChEBI" id="CHEBI:456216"/>
        <dbReference type="EC" id="7.3.2.7"/>
    </reaction>
</comment>
<dbReference type="InterPro" id="IPR016300">
    <property type="entry name" value="ATPase_ArsA/GET3"/>
</dbReference>
<dbReference type="EMBL" id="JBHUHX010000002">
    <property type="protein sequence ID" value="MFD2110461.1"/>
    <property type="molecule type" value="Genomic_DNA"/>
</dbReference>
<gene>
    <name evidence="5" type="ORF">ACFSJC_01245</name>
</gene>
<dbReference type="PANTHER" id="PTHR10803:SF3">
    <property type="entry name" value="ATPASE GET3"/>
    <property type="match status" value="1"/>
</dbReference>
<dbReference type="SUPFAM" id="SSF52540">
    <property type="entry name" value="P-loop containing nucleoside triphosphate hydrolases"/>
    <property type="match status" value="1"/>
</dbReference>
<name>A0ABW4Y2Q9_9GAMM</name>
<comment type="caution">
    <text evidence="5">The sequence shown here is derived from an EMBL/GenBank/DDBJ whole genome shotgun (WGS) entry which is preliminary data.</text>
</comment>
<comment type="similarity">
    <text evidence="1">Belongs to the arsA ATPase family.</text>
</comment>
<organism evidence="5 6">
    <name type="scientific">Thiorhodococcus fuscus</name>
    <dbReference type="NCBI Taxonomy" id="527200"/>
    <lineage>
        <taxon>Bacteria</taxon>
        <taxon>Pseudomonadati</taxon>
        <taxon>Pseudomonadota</taxon>
        <taxon>Gammaproteobacteria</taxon>
        <taxon>Chromatiales</taxon>
        <taxon>Chromatiaceae</taxon>
        <taxon>Thiorhodococcus</taxon>
    </lineage>
</organism>
<evidence type="ECO:0000256" key="1">
    <source>
        <dbReference type="ARBA" id="ARBA00011040"/>
    </source>
</evidence>
<dbReference type="EC" id="7.3.2.7" evidence="3"/>
<evidence type="ECO:0000256" key="3">
    <source>
        <dbReference type="ARBA" id="ARBA00066752"/>
    </source>
</evidence>
<dbReference type="CDD" id="cd02035">
    <property type="entry name" value="ArsA"/>
    <property type="match status" value="1"/>
</dbReference>
<protein>
    <recommendedName>
        <fullName evidence="3">arsenite-transporting ATPase</fullName>
        <ecNumber evidence="3">7.3.2.7</ecNumber>
    </recommendedName>
</protein>
<dbReference type="RefSeq" id="WP_386022038.1">
    <property type="nucleotide sequence ID" value="NZ_JBHUHX010000002.1"/>
</dbReference>
<dbReference type="NCBIfam" id="TIGR00345">
    <property type="entry name" value="GET3_arsA_TRC40"/>
    <property type="match status" value="1"/>
</dbReference>
<dbReference type="Proteomes" id="UP001597337">
    <property type="component" value="Unassembled WGS sequence"/>
</dbReference>
<accession>A0ABW4Y2Q9</accession>
<feature type="domain" description="ArsA/GET3 Anion-transporting ATPase-like" evidence="4">
    <location>
        <begin position="10"/>
        <end position="321"/>
    </location>
</feature>
<dbReference type="PANTHER" id="PTHR10803">
    <property type="entry name" value="ARSENICAL PUMP-DRIVING ATPASE ARSENITE-TRANSLOCATING ATPASE"/>
    <property type="match status" value="1"/>
</dbReference>